<comment type="caution">
    <text evidence="2">The sequence shown here is derived from an EMBL/GenBank/DDBJ whole genome shotgun (WGS) entry which is preliminary data.</text>
</comment>
<dbReference type="Pfam" id="PF14559">
    <property type="entry name" value="TPR_19"/>
    <property type="match status" value="1"/>
</dbReference>
<dbReference type="InterPro" id="IPR011990">
    <property type="entry name" value="TPR-like_helical_dom_sf"/>
</dbReference>
<reference evidence="2" key="2">
    <citation type="submission" date="2021-08" db="EMBL/GenBank/DDBJ databases">
        <authorList>
            <person name="Dalcin Martins P."/>
        </authorList>
    </citation>
    <scope>NUCLEOTIDE SEQUENCE</scope>
    <source>
        <strain evidence="2">MAG_39</strain>
    </source>
</reference>
<accession>A0A953LWP5</accession>
<sequence length="147" mass="16612">MPSQEADKLFVKGLNALTQGRTLSALSWFEKAVSLEPTPLYISYFAYCIAKERGQFKKARSLCEESIRQDSGNSAHYLNLGKILLLTGNKEEAVKVFREGLGYENNTTIVAELDRLITRKPPVLPFLERENLLNKYVGFVLTKLGIR</sequence>
<name>A0A953LWP5_9BACT</name>
<dbReference type="PROSITE" id="PS50005">
    <property type="entry name" value="TPR"/>
    <property type="match status" value="1"/>
</dbReference>
<dbReference type="EMBL" id="JAIOIV010000066">
    <property type="protein sequence ID" value="MBZ0156151.1"/>
    <property type="molecule type" value="Genomic_DNA"/>
</dbReference>
<organism evidence="2 3">
    <name type="scientific">Candidatus Nitrobium versatile</name>
    <dbReference type="NCBI Taxonomy" id="2884831"/>
    <lineage>
        <taxon>Bacteria</taxon>
        <taxon>Pseudomonadati</taxon>
        <taxon>Nitrospirota</taxon>
        <taxon>Nitrospiria</taxon>
        <taxon>Nitrospirales</taxon>
        <taxon>Nitrospiraceae</taxon>
        <taxon>Candidatus Nitrobium</taxon>
    </lineage>
</organism>
<evidence type="ECO:0000313" key="2">
    <source>
        <dbReference type="EMBL" id="MBZ0156151.1"/>
    </source>
</evidence>
<dbReference type="Proteomes" id="UP000705867">
    <property type="component" value="Unassembled WGS sequence"/>
</dbReference>
<feature type="repeat" description="TPR" evidence="1">
    <location>
        <begin position="74"/>
        <end position="107"/>
    </location>
</feature>
<dbReference type="AlphaFoldDB" id="A0A953LWP5"/>
<gene>
    <name evidence="2" type="ORF">K8I29_08040</name>
</gene>
<dbReference type="SMART" id="SM00028">
    <property type="entry name" value="TPR"/>
    <property type="match status" value="2"/>
</dbReference>
<dbReference type="Gene3D" id="1.25.40.10">
    <property type="entry name" value="Tetratricopeptide repeat domain"/>
    <property type="match status" value="1"/>
</dbReference>
<keyword evidence="1" id="KW-0802">TPR repeat</keyword>
<reference evidence="2" key="1">
    <citation type="journal article" date="2021" name="bioRxiv">
        <title>Unraveling nitrogen, sulfur and carbon metabolic pathways and microbial community transcriptional responses to substrate deprivation and toxicity stresses in a bioreactor mimicking anoxic brackish coastal sediment conditions.</title>
        <authorList>
            <person name="Martins P.D."/>
            <person name="Echeveste M.J."/>
            <person name="Arshad A."/>
            <person name="Kurth J."/>
            <person name="Ouboter H."/>
            <person name="Jetten M.S.M."/>
            <person name="Welte C.U."/>
        </authorList>
    </citation>
    <scope>NUCLEOTIDE SEQUENCE</scope>
    <source>
        <strain evidence="2">MAG_39</strain>
    </source>
</reference>
<evidence type="ECO:0000256" key="1">
    <source>
        <dbReference type="PROSITE-ProRule" id="PRU00339"/>
    </source>
</evidence>
<dbReference type="InterPro" id="IPR019734">
    <property type="entry name" value="TPR_rpt"/>
</dbReference>
<evidence type="ECO:0000313" key="3">
    <source>
        <dbReference type="Proteomes" id="UP000705867"/>
    </source>
</evidence>
<protein>
    <submittedName>
        <fullName evidence="2">Tetratricopeptide repeat protein</fullName>
    </submittedName>
</protein>
<dbReference type="SUPFAM" id="SSF48452">
    <property type="entry name" value="TPR-like"/>
    <property type="match status" value="1"/>
</dbReference>
<proteinExistence type="predicted"/>